<organism evidence="2 3">
    <name type="scientific">Pseudidiomarina planktonica</name>
    <dbReference type="NCBI Taxonomy" id="1323738"/>
    <lineage>
        <taxon>Bacteria</taxon>
        <taxon>Pseudomonadati</taxon>
        <taxon>Pseudomonadota</taxon>
        <taxon>Gammaproteobacteria</taxon>
        <taxon>Alteromonadales</taxon>
        <taxon>Idiomarinaceae</taxon>
        <taxon>Pseudidiomarina</taxon>
    </lineage>
</organism>
<dbReference type="PANTHER" id="PTHR39203:SF1">
    <property type="entry name" value="CYTOPLASMIC PROTEIN"/>
    <property type="match status" value="1"/>
</dbReference>
<accession>A0A1Y6EWV9</accession>
<dbReference type="SUPFAM" id="SSF88697">
    <property type="entry name" value="PUA domain-like"/>
    <property type="match status" value="1"/>
</dbReference>
<dbReference type="InterPro" id="IPR009326">
    <property type="entry name" value="DUF984"/>
</dbReference>
<sequence length="153" mass="17546">MHASINKLWNAFLTEHSQNTESTAQPPAWYFCDNEADANICANLVLEGKKRATATSLWYFEQNQEPLPKVGDLDIVTDWNGVAQCIIRTTAVNLVAYKDITQRHAELEGEGDSSLEWWRDAHWAYYSREMAPKGQIPTEDMLIAFQEFECIYP</sequence>
<gene>
    <name evidence="2" type="ORF">SAMN06297229_1162</name>
</gene>
<dbReference type="Gene3D" id="3.10.400.10">
    <property type="entry name" value="Sulfate adenylyltransferase"/>
    <property type="match status" value="1"/>
</dbReference>
<reference evidence="3" key="1">
    <citation type="submission" date="2017-04" db="EMBL/GenBank/DDBJ databases">
        <authorList>
            <person name="Varghese N."/>
            <person name="Submissions S."/>
        </authorList>
    </citation>
    <scope>NUCLEOTIDE SEQUENCE [LARGE SCALE GENOMIC DNA]</scope>
</reference>
<dbReference type="PIRSF" id="PIRSF021320">
    <property type="entry name" value="DUF984"/>
    <property type="match status" value="1"/>
</dbReference>
<protein>
    <submittedName>
        <fullName evidence="2">Uncharacterized protein YhfF</fullName>
    </submittedName>
</protein>
<name>A0A1Y6EWV9_9GAMM</name>
<evidence type="ECO:0000313" key="3">
    <source>
        <dbReference type="Proteomes" id="UP000194450"/>
    </source>
</evidence>
<dbReference type="OrthoDB" id="9807542at2"/>
<dbReference type="PANTHER" id="PTHR39203">
    <property type="entry name" value="CYTOPLASMIC PROTEIN-RELATED"/>
    <property type="match status" value="1"/>
</dbReference>
<dbReference type="SMART" id="SM01022">
    <property type="entry name" value="ASCH"/>
    <property type="match status" value="1"/>
</dbReference>
<proteinExistence type="predicted"/>
<dbReference type="EMBL" id="FXWH01000001">
    <property type="protein sequence ID" value="SMQ65022.1"/>
    <property type="molecule type" value="Genomic_DNA"/>
</dbReference>
<evidence type="ECO:0000313" key="2">
    <source>
        <dbReference type="EMBL" id="SMQ65022.1"/>
    </source>
</evidence>
<dbReference type="AlphaFoldDB" id="A0A1Y6EWV9"/>
<dbReference type="Pfam" id="PF04266">
    <property type="entry name" value="ASCH"/>
    <property type="match status" value="1"/>
</dbReference>
<dbReference type="Proteomes" id="UP000194450">
    <property type="component" value="Unassembled WGS sequence"/>
</dbReference>
<dbReference type="InterPro" id="IPR007374">
    <property type="entry name" value="ASCH_domain"/>
</dbReference>
<evidence type="ECO:0000259" key="1">
    <source>
        <dbReference type="SMART" id="SM01022"/>
    </source>
</evidence>
<keyword evidence="3" id="KW-1185">Reference proteome</keyword>
<dbReference type="InterPro" id="IPR015947">
    <property type="entry name" value="PUA-like_sf"/>
</dbReference>
<dbReference type="CDD" id="cd06553">
    <property type="entry name" value="ASCH_Ef3133_like"/>
    <property type="match status" value="1"/>
</dbReference>
<feature type="domain" description="ASCH" evidence="1">
    <location>
        <begin position="29"/>
        <end position="152"/>
    </location>
</feature>
<dbReference type="RefSeq" id="WP_086434267.1">
    <property type="nucleotide sequence ID" value="NZ_FXWH01000001.1"/>
</dbReference>